<dbReference type="InterPro" id="IPR029787">
    <property type="entry name" value="Nucleotide_cyclase"/>
</dbReference>
<dbReference type="GO" id="GO:0052621">
    <property type="term" value="F:diguanylate cyclase activity"/>
    <property type="evidence" value="ECO:0007669"/>
    <property type="project" value="TreeGrafter"/>
</dbReference>
<dbReference type="PANTHER" id="PTHR45138:SF9">
    <property type="entry name" value="DIGUANYLATE CYCLASE DGCM-RELATED"/>
    <property type="match status" value="1"/>
</dbReference>
<dbReference type="PANTHER" id="PTHR45138">
    <property type="entry name" value="REGULATORY COMPONENTS OF SENSORY TRANSDUCTION SYSTEM"/>
    <property type="match status" value="1"/>
</dbReference>
<accession>A0A1F5TP79</accession>
<dbReference type="Gene3D" id="3.30.70.270">
    <property type="match status" value="1"/>
</dbReference>
<dbReference type="AlphaFoldDB" id="A0A1F5TP79"/>
<dbReference type="SUPFAM" id="SSF55073">
    <property type="entry name" value="Nucleotide cyclase"/>
    <property type="match status" value="1"/>
</dbReference>
<organism evidence="3 4">
    <name type="scientific">Candidatus Falkowbacteria bacterium RIFOXYD2_FULL_34_120</name>
    <dbReference type="NCBI Taxonomy" id="1798007"/>
    <lineage>
        <taxon>Bacteria</taxon>
        <taxon>Candidatus Falkowiibacteriota</taxon>
    </lineage>
</organism>
<dbReference type="SMART" id="SM00267">
    <property type="entry name" value="GGDEF"/>
    <property type="match status" value="1"/>
</dbReference>
<proteinExistence type="predicted"/>
<evidence type="ECO:0000259" key="2">
    <source>
        <dbReference type="PROSITE" id="PS50887"/>
    </source>
</evidence>
<dbReference type="EMBL" id="MFGO01000031">
    <property type="protein sequence ID" value="OGF40321.1"/>
    <property type="molecule type" value="Genomic_DNA"/>
</dbReference>
<keyword evidence="1" id="KW-0472">Membrane</keyword>
<gene>
    <name evidence="3" type="ORF">A2531_00530</name>
</gene>
<keyword evidence="1" id="KW-0812">Transmembrane</keyword>
<dbReference type="InterPro" id="IPR043128">
    <property type="entry name" value="Rev_trsase/Diguanyl_cyclase"/>
</dbReference>
<dbReference type="InterPro" id="IPR050469">
    <property type="entry name" value="Diguanylate_Cyclase"/>
</dbReference>
<dbReference type="FunFam" id="3.30.70.270:FF:000001">
    <property type="entry name" value="Diguanylate cyclase domain protein"/>
    <property type="match status" value="1"/>
</dbReference>
<dbReference type="InterPro" id="IPR000160">
    <property type="entry name" value="GGDEF_dom"/>
</dbReference>
<evidence type="ECO:0000256" key="1">
    <source>
        <dbReference type="SAM" id="Phobius"/>
    </source>
</evidence>
<dbReference type="PROSITE" id="PS50887">
    <property type="entry name" value="GGDEF"/>
    <property type="match status" value="1"/>
</dbReference>
<dbReference type="NCBIfam" id="TIGR00254">
    <property type="entry name" value="GGDEF"/>
    <property type="match status" value="1"/>
</dbReference>
<dbReference type="Pfam" id="PF00990">
    <property type="entry name" value="GGDEF"/>
    <property type="match status" value="1"/>
</dbReference>
<keyword evidence="1" id="KW-1133">Transmembrane helix</keyword>
<comment type="caution">
    <text evidence="3">The sequence shown here is derived from an EMBL/GenBank/DDBJ whole genome shotgun (WGS) entry which is preliminary data.</text>
</comment>
<feature type="domain" description="GGDEF" evidence="2">
    <location>
        <begin position="78"/>
        <end position="210"/>
    </location>
</feature>
<reference evidence="3 4" key="1">
    <citation type="journal article" date="2016" name="Nat. Commun.">
        <title>Thousands of microbial genomes shed light on interconnected biogeochemical processes in an aquifer system.</title>
        <authorList>
            <person name="Anantharaman K."/>
            <person name="Brown C.T."/>
            <person name="Hug L.A."/>
            <person name="Sharon I."/>
            <person name="Castelle C.J."/>
            <person name="Probst A.J."/>
            <person name="Thomas B.C."/>
            <person name="Singh A."/>
            <person name="Wilkins M.J."/>
            <person name="Karaoz U."/>
            <person name="Brodie E.L."/>
            <person name="Williams K.H."/>
            <person name="Hubbard S.S."/>
            <person name="Banfield J.F."/>
        </authorList>
    </citation>
    <scope>NUCLEOTIDE SEQUENCE [LARGE SCALE GENOMIC DNA]</scope>
</reference>
<evidence type="ECO:0000313" key="4">
    <source>
        <dbReference type="Proteomes" id="UP000177579"/>
    </source>
</evidence>
<protein>
    <recommendedName>
        <fullName evidence="2">GGDEF domain-containing protein</fullName>
    </recommendedName>
</protein>
<name>A0A1F5TP79_9BACT</name>
<dbReference type="CDD" id="cd01949">
    <property type="entry name" value="GGDEF"/>
    <property type="match status" value="1"/>
</dbReference>
<evidence type="ECO:0000313" key="3">
    <source>
        <dbReference type="EMBL" id="OGF40321.1"/>
    </source>
</evidence>
<feature type="transmembrane region" description="Helical" evidence="1">
    <location>
        <begin position="6"/>
        <end position="27"/>
    </location>
</feature>
<sequence>MINILCIIGIFTATFFGGLSLILVSLLKNEKDRCKKLKRENRELEKLSITDPLTGAFTRRLLETIFPSELSRAKRTGMPLVPLMVDIDRFKTINDTYGHQAGDKVLRELVKRIKSILREPDKICRYGGEEFLIILPDCLSGKIVAERIRQKIEKEYFDIGKEKIPVTISVGYTTFNTREDKRNIEEIIEDADNALYKAKHTGRNKVVCLD</sequence>
<dbReference type="Proteomes" id="UP000177579">
    <property type="component" value="Unassembled WGS sequence"/>
</dbReference>